<protein>
    <submittedName>
        <fullName evidence="2">Uncharacterized protein</fullName>
    </submittedName>
</protein>
<name>A0ABQ3PZR4_9ACTN</name>
<evidence type="ECO:0000256" key="1">
    <source>
        <dbReference type="SAM" id="MobiDB-lite"/>
    </source>
</evidence>
<organism evidence="2 3">
    <name type="scientific">Streptomyces daghestanicus</name>
    <dbReference type="NCBI Taxonomy" id="66885"/>
    <lineage>
        <taxon>Bacteria</taxon>
        <taxon>Bacillati</taxon>
        <taxon>Actinomycetota</taxon>
        <taxon>Actinomycetes</taxon>
        <taxon>Kitasatosporales</taxon>
        <taxon>Streptomycetaceae</taxon>
        <taxon>Streptomyces</taxon>
    </lineage>
</organism>
<dbReference type="Proteomes" id="UP001052655">
    <property type="component" value="Unassembled WGS sequence"/>
</dbReference>
<evidence type="ECO:0000313" key="2">
    <source>
        <dbReference type="EMBL" id="GHI30511.1"/>
    </source>
</evidence>
<evidence type="ECO:0000313" key="3">
    <source>
        <dbReference type="Proteomes" id="UP001052655"/>
    </source>
</evidence>
<feature type="region of interest" description="Disordered" evidence="1">
    <location>
        <begin position="62"/>
        <end position="117"/>
    </location>
</feature>
<accession>A0ABQ3PZR4</accession>
<comment type="caution">
    <text evidence="2">The sequence shown here is derived from an EMBL/GenBank/DDBJ whole genome shotgun (WGS) entry which is preliminary data.</text>
</comment>
<sequence length="117" mass="13155">MYLAGLLTREESYTYLREFFQSPLFREYWDASRAQRATLQQTSEEAMTGRMADALVKELERPTRTSGGWWAPRRPPGPRPIPVPPPARADTGGCPRPYGRPGLSGNPYRSASTKPLT</sequence>
<feature type="compositionally biased region" description="Polar residues" evidence="1">
    <location>
        <begin position="107"/>
        <end position="117"/>
    </location>
</feature>
<dbReference type="InterPro" id="IPR045728">
    <property type="entry name" value="DUF6082"/>
</dbReference>
<reference evidence="2" key="1">
    <citation type="submission" date="2024-05" db="EMBL/GenBank/DDBJ databases">
        <title>Whole genome shotgun sequence of Streptomyces daghestanicus NBRC 12762.</title>
        <authorList>
            <person name="Komaki H."/>
            <person name="Tamura T."/>
        </authorList>
    </citation>
    <scope>NUCLEOTIDE SEQUENCE</scope>
    <source>
        <strain evidence="2">NBRC 12762</strain>
    </source>
</reference>
<dbReference type="Pfam" id="PF19560">
    <property type="entry name" value="DUF6082"/>
    <property type="match status" value="1"/>
</dbReference>
<dbReference type="EMBL" id="BNDX01000008">
    <property type="protein sequence ID" value="GHI30511.1"/>
    <property type="molecule type" value="Genomic_DNA"/>
</dbReference>
<keyword evidence="3" id="KW-1185">Reference proteome</keyword>
<gene>
    <name evidence="2" type="ORF">Sdagh_22410</name>
</gene>
<feature type="compositionally biased region" description="Pro residues" evidence="1">
    <location>
        <begin position="73"/>
        <end position="87"/>
    </location>
</feature>
<proteinExistence type="predicted"/>